<comment type="caution">
    <text evidence="1">The sequence shown here is derived from an EMBL/GenBank/DDBJ whole genome shotgun (WGS) entry which is preliminary data.</text>
</comment>
<protein>
    <submittedName>
        <fullName evidence="1">Uncharacterized protein</fullName>
    </submittedName>
</protein>
<dbReference type="EMBL" id="JARKHS020016403">
    <property type="protein sequence ID" value="KAK8773719.1"/>
    <property type="molecule type" value="Genomic_DNA"/>
</dbReference>
<proteinExistence type="predicted"/>
<gene>
    <name evidence="1" type="ORF">V5799_011746</name>
</gene>
<reference evidence="1 2" key="1">
    <citation type="journal article" date="2023" name="Arcadia Sci">
        <title>De novo assembly of a long-read Amblyomma americanum tick genome.</title>
        <authorList>
            <person name="Chou S."/>
            <person name="Poskanzer K.E."/>
            <person name="Rollins M."/>
            <person name="Thuy-Boun P.S."/>
        </authorList>
    </citation>
    <scope>NUCLEOTIDE SEQUENCE [LARGE SCALE GENOMIC DNA]</scope>
    <source>
        <strain evidence="1">F_SG_1</strain>
        <tissue evidence="1">Salivary glands</tissue>
    </source>
</reference>
<dbReference type="AlphaFoldDB" id="A0AAQ4EG04"/>
<evidence type="ECO:0000313" key="2">
    <source>
        <dbReference type="Proteomes" id="UP001321473"/>
    </source>
</evidence>
<evidence type="ECO:0000313" key="1">
    <source>
        <dbReference type="EMBL" id="KAK8773719.1"/>
    </source>
</evidence>
<keyword evidence="2" id="KW-1185">Reference proteome</keyword>
<sequence>MWSNPSSIGFQKREITIVSWKTRACSAPGERAGIRRRHLLQFGWKPYREQLHAKTGALLVHSWKDCMAAANDCAFSWERGHPEL</sequence>
<dbReference type="Proteomes" id="UP001321473">
    <property type="component" value="Unassembled WGS sequence"/>
</dbReference>
<accession>A0AAQ4EG04</accession>
<name>A0AAQ4EG04_AMBAM</name>
<organism evidence="1 2">
    <name type="scientific">Amblyomma americanum</name>
    <name type="common">Lone star tick</name>
    <dbReference type="NCBI Taxonomy" id="6943"/>
    <lineage>
        <taxon>Eukaryota</taxon>
        <taxon>Metazoa</taxon>
        <taxon>Ecdysozoa</taxon>
        <taxon>Arthropoda</taxon>
        <taxon>Chelicerata</taxon>
        <taxon>Arachnida</taxon>
        <taxon>Acari</taxon>
        <taxon>Parasitiformes</taxon>
        <taxon>Ixodida</taxon>
        <taxon>Ixodoidea</taxon>
        <taxon>Ixodidae</taxon>
        <taxon>Amblyomminae</taxon>
        <taxon>Amblyomma</taxon>
    </lineage>
</organism>